<protein>
    <submittedName>
        <fullName evidence="3">Uncharacterized protein</fullName>
    </submittedName>
</protein>
<gene>
    <name evidence="3" type="ORF">GCM10012287_24460</name>
</gene>
<organism evidence="3 4">
    <name type="scientific">Streptomyces daqingensis</name>
    <dbReference type="NCBI Taxonomy" id="1472640"/>
    <lineage>
        <taxon>Bacteria</taxon>
        <taxon>Bacillati</taxon>
        <taxon>Actinomycetota</taxon>
        <taxon>Actinomycetes</taxon>
        <taxon>Kitasatosporales</taxon>
        <taxon>Streptomycetaceae</taxon>
        <taxon>Streptomyces</taxon>
    </lineage>
</organism>
<sequence>MTGPHPGTRNAYESRAIANRRQESMGIVFCIGMLAVGAILTLAVDWNTDVVNLDVVGLVLMAAGLIGLSVYVSIFKRRKTQPPSPAAPVVVEEERHHLR</sequence>
<accession>A0ABQ2M9U4</accession>
<feature type="transmembrane region" description="Helical" evidence="2">
    <location>
        <begin position="55"/>
        <end position="74"/>
    </location>
</feature>
<keyword evidence="2" id="KW-0812">Transmembrane</keyword>
<evidence type="ECO:0000256" key="1">
    <source>
        <dbReference type="SAM" id="MobiDB-lite"/>
    </source>
</evidence>
<dbReference type="Proteomes" id="UP000631535">
    <property type="component" value="Unassembled WGS sequence"/>
</dbReference>
<keyword evidence="2" id="KW-1133">Transmembrane helix</keyword>
<feature type="transmembrane region" description="Helical" evidence="2">
    <location>
        <begin position="25"/>
        <end position="43"/>
    </location>
</feature>
<reference evidence="4" key="1">
    <citation type="journal article" date="2019" name="Int. J. Syst. Evol. Microbiol.">
        <title>The Global Catalogue of Microorganisms (GCM) 10K type strain sequencing project: providing services to taxonomists for standard genome sequencing and annotation.</title>
        <authorList>
            <consortium name="The Broad Institute Genomics Platform"/>
            <consortium name="The Broad Institute Genome Sequencing Center for Infectious Disease"/>
            <person name="Wu L."/>
            <person name="Ma J."/>
        </authorList>
    </citation>
    <scope>NUCLEOTIDE SEQUENCE [LARGE SCALE GENOMIC DNA]</scope>
    <source>
        <strain evidence="4">CGMCC 4.7178</strain>
    </source>
</reference>
<proteinExistence type="predicted"/>
<name>A0ABQ2M9U4_9ACTN</name>
<keyword evidence="4" id="KW-1185">Reference proteome</keyword>
<keyword evidence="2" id="KW-0472">Membrane</keyword>
<feature type="region of interest" description="Disordered" evidence="1">
    <location>
        <begin position="79"/>
        <end position="99"/>
    </location>
</feature>
<evidence type="ECO:0000313" key="3">
    <source>
        <dbReference type="EMBL" id="GGO48748.1"/>
    </source>
</evidence>
<evidence type="ECO:0000313" key="4">
    <source>
        <dbReference type="Proteomes" id="UP000631535"/>
    </source>
</evidence>
<dbReference type="EMBL" id="BMMP01000007">
    <property type="protein sequence ID" value="GGO48748.1"/>
    <property type="molecule type" value="Genomic_DNA"/>
</dbReference>
<comment type="caution">
    <text evidence="3">The sequence shown here is derived from an EMBL/GenBank/DDBJ whole genome shotgun (WGS) entry which is preliminary data.</text>
</comment>
<evidence type="ECO:0000256" key="2">
    <source>
        <dbReference type="SAM" id="Phobius"/>
    </source>
</evidence>